<dbReference type="HOGENOM" id="CLU_2672861_0_0_1"/>
<reference evidence="1 2" key="1">
    <citation type="journal article" date="2012" name="PLoS Pathog.">
        <title>The genome of the obligate intracellular parasite Trachipleistophora hominis: new insights into microsporidian genome dynamics and reductive evolution.</title>
        <authorList>
            <person name="Heinz E."/>
            <person name="Williams T.A."/>
            <person name="Nakjang S."/>
            <person name="Noel C.J."/>
            <person name="Swan D.C."/>
            <person name="Goldberg A.V."/>
            <person name="Harris S.R."/>
            <person name="Weinmaier T."/>
            <person name="Markert S."/>
            <person name="Becher D."/>
            <person name="Bernhardt J."/>
            <person name="Dagan T."/>
            <person name="Hacker C."/>
            <person name="Lucocq J.M."/>
            <person name="Schweder T."/>
            <person name="Rattei T."/>
            <person name="Hall N."/>
            <person name="Hirt R.P."/>
            <person name="Embley T.M."/>
        </authorList>
    </citation>
    <scope>NUCLEOTIDE SEQUENCE [LARGE SCALE GENOMIC DNA]</scope>
</reference>
<dbReference type="AlphaFoldDB" id="L7JVQ8"/>
<gene>
    <name evidence="1" type="ORF">THOM_1556</name>
</gene>
<accession>L7JVQ8</accession>
<name>L7JVQ8_TRAHO</name>
<keyword evidence="2" id="KW-1185">Reference proteome</keyword>
<sequence>MRSVESDMINESEMLASVKSSLNLFVTEKYSKRILSESKKCMNRLYEILGIREEVVRSLTNKGLYHFSRAVIVYI</sequence>
<proteinExistence type="predicted"/>
<dbReference type="InParanoid" id="L7JVQ8"/>
<dbReference type="EMBL" id="JH993952">
    <property type="protein sequence ID" value="ELQ75514.1"/>
    <property type="molecule type" value="Genomic_DNA"/>
</dbReference>
<evidence type="ECO:0000313" key="1">
    <source>
        <dbReference type="EMBL" id="ELQ75514.1"/>
    </source>
</evidence>
<evidence type="ECO:0000313" key="2">
    <source>
        <dbReference type="Proteomes" id="UP000011185"/>
    </source>
</evidence>
<protein>
    <submittedName>
        <fullName evidence="1">Uncharacterized protein</fullName>
    </submittedName>
</protein>
<dbReference type="VEuPathDB" id="MicrosporidiaDB:THOM_1556"/>
<organism evidence="1 2">
    <name type="scientific">Trachipleistophora hominis</name>
    <name type="common">Microsporidian parasite</name>
    <dbReference type="NCBI Taxonomy" id="72359"/>
    <lineage>
        <taxon>Eukaryota</taxon>
        <taxon>Fungi</taxon>
        <taxon>Fungi incertae sedis</taxon>
        <taxon>Microsporidia</taxon>
        <taxon>Pleistophoridae</taxon>
        <taxon>Trachipleistophora</taxon>
    </lineage>
</organism>
<dbReference type="Proteomes" id="UP000011185">
    <property type="component" value="Unassembled WGS sequence"/>
</dbReference>